<feature type="binding site" evidence="15">
    <location>
        <position position="234"/>
    </location>
    <ligand>
        <name>Zn(2+)</name>
        <dbReference type="ChEBI" id="CHEBI:29105"/>
    </ligand>
</feature>
<evidence type="ECO:0000256" key="12">
    <source>
        <dbReference type="ARBA" id="ARBA00023277"/>
    </source>
</evidence>
<dbReference type="InterPro" id="IPR050099">
    <property type="entry name" value="SIS_GmhA/DiaA_subfam"/>
</dbReference>
<dbReference type="FunFam" id="3.40.50.10490:FF:000013">
    <property type="entry name" value="Phosphoheptose isomerase"/>
    <property type="match status" value="1"/>
</dbReference>
<dbReference type="HAMAP" id="MF_00067">
    <property type="entry name" value="GmhA"/>
    <property type="match status" value="1"/>
</dbReference>
<evidence type="ECO:0000259" key="16">
    <source>
        <dbReference type="PROSITE" id="PS51464"/>
    </source>
</evidence>
<accession>A0A0H2YVX9</accession>
<dbReference type="CDD" id="cd05006">
    <property type="entry name" value="SIS_GmhA"/>
    <property type="match status" value="1"/>
</dbReference>
<keyword evidence="11 15" id="KW-0413">Isomerase</keyword>
<dbReference type="Pfam" id="PF13580">
    <property type="entry name" value="SIS_2"/>
    <property type="match status" value="1"/>
</dbReference>
<dbReference type="Gene3D" id="3.40.50.10490">
    <property type="entry name" value="Glucose-6-phosphate isomerase like protein, domain 1"/>
    <property type="match status" value="1"/>
</dbReference>
<comment type="subunit">
    <text evidence="6 15">Homotetramer.</text>
</comment>
<comment type="pathway">
    <text evidence="15">Carbohydrate biosynthesis; D-glycero-D-manno-heptose 7-phosphate biosynthesis; D-glycero-alpha-D-manno-heptose 7-phosphate and D-glycero-beta-D-manno-heptose 7-phosphate from sedoheptulose 7-phosphate: step 1/1.</text>
</comment>
<dbReference type="KEGG" id="ecv:APECO1_1745"/>
<dbReference type="NCBIfam" id="TIGR00441">
    <property type="entry name" value="gmhA"/>
    <property type="match status" value="1"/>
</dbReference>
<feature type="binding site" evidence="15">
    <location>
        <begin position="173"/>
        <end position="175"/>
    </location>
    <ligand>
        <name>substrate</name>
    </ligand>
</feature>
<comment type="function">
    <text evidence="2 15">Catalyzes the isomerization of sedoheptulose 7-phosphate in D-glycero-D-manno-heptose 7-phosphate.</text>
</comment>
<dbReference type="Proteomes" id="UP000008216">
    <property type="component" value="Chromosome"/>
</dbReference>
<feature type="binding site" evidence="15">
    <location>
        <position position="226"/>
    </location>
    <ligand>
        <name>Zn(2+)</name>
        <dbReference type="ChEBI" id="CHEBI:29105"/>
    </ligand>
</feature>
<evidence type="ECO:0000256" key="10">
    <source>
        <dbReference type="ARBA" id="ARBA00022833"/>
    </source>
</evidence>
<dbReference type="InterPro" id="IPR001347">
    <property type="entry name" value="SIS_dom"/>
</dbReference>
<dbReference type="InterPro" id="IPR035461">
    <property type="entry name" value="GmhA/DiaA"/>
</dbReference>
<keyword evidence="9 15" id="KW-0479">Metal-binding</keyword>
<feature type="binding site" evidence="15">
    <location>
        <position position="119"/>
    </location>
    <ligand>
        <name>Zn(2+)</name>
        <dbReference type="ChEBI" id="CHEBI:29105"/>
    </ligand>
</feature>
<proteinExistence type="inferred from homology"/>
<dbReference type="SUPFAM" id="SSF53697">
    <property type="entry name" value="SIS domain"/>
    <property type="match status" value="1"/>
</dbReference>
<evidence type="ECO:0000256" key="6">
    <source>
        <dbReference type="ARBA" id="ARBA00011881"/>
    </source>
</evidence>
<feature type="binding site" evidence="15">
    <location>
        <position position="178"/>
    </location>
    <ligand>
        <name>substrate</name>
    </ligand>
</feature>
<comment type="pathway">
    <text evidence="4">Bacterial outer membrane biogenesis; LPS core biosynthesis.</text>
</comment>
<feature type="binding site" evidence="15">
    <location>
        <position position="119"/>
    </location>
    <ligand>
        <name>substrate</name>
    </ligand>
</feature>
<gene>
    <name evidence="17" type="primary">lpcA</name>
    <name evidence="15" type="synonym">gmhA</name>
    <name evidence="17" type="ORF">APECO1_1745</name>
</gene>
<evidence type="ECO:0000256" key="8">
    <source>
        <dbReference type="ARBA" id="ARBA00022490"/>
    </source>
</evidence>
<evidence type="ECO:0000256" key="14">
    <source>
        <dbReference type="ARBA" id="ARBA00077444"/>
    </source>
</evidence>
<evidence type="ECO:0000256" key="3">
    <source>
        <dbReference type="ARBA" id="ARBA00004496"/>
    </source>
</evidence>
<dbReference type="InterPro" id="IPR046348">
    <property type="entry name" value="SIS_dom_sf"/>
</dbReference>
<keyword evidence="10 15" id="KW-0862">Zinc</keyword>
<evidence type="ECO:0000256" key="5">
    <source>
        <dbReference type="ARBA" id="ARBA00009894"/>
    </source>
</evidence>
<dbReference type="PROSITE" id="PS51464">
    <property type="entry name" value="SIS"/>
    <property type="match status" value="1"/>
</dbReference>
<dbReference type="UniPathway" id="UPA00958"/>
<dbReference type="EC" id="5.3.1.28" evidence="7 15"/>
<keyword evidence="18" id="KW-1185">Reference proteome</keyword>
<organism evidence="17 18">
    <name type="scientific">Escherichia coli O1:K1 / APEC</name>
    <dbReference type="NCBI Taxonomy" id="405955"/>
    <lineage>
        <taxon>Bacteria</taxon>
        <taxon>Pseudomonadati</taxon>
        <taxon>Pseudomonadota</taxon>
        <taxon>Gammaproteobacteria</taxon>
        <taxon>Enterobacterales</taxon>
        <taxon>Enterobacteriaceae</taxon>
        <taxon>Escherichia</taxon>
    </lineage>
</organism>
<evidence type="ECO:0000256" key="9">
    <source>
        <dbReference type="ARBA" id="ARBA00022723"/>
    </source>
</evidence>
<comment type="cofactor">
    <cofactor evidence="15">
        <name>Zn(2+)</name>
        <dbReference type="ChEBI" id="CHEBI:29105"/>
    </cofactor>
    <text evidence="15">Binds 1 zinc ion per subunit.</text>
</comment>
<dbReference type="NCBIfam" id="NF001628">
    <property type="entry name" value="PRK00414.1"/>
    <property type="match status" value="1"/>
</dbReference>
<dbReference type="HOGENOM" id="CLU_080999_4_0_6"/>
<dbReference type="UniPathway" id="UPA00041">
    <property type="reaction ID" value="UER00436"/>
</dbReference>
<keyword evidence="8 15" id="KW-0963">Cytoplasm</keyword>
<feature type="binding site" evidence="15">
    <location>
        <begin position="147"/>
        <end position="148"/>
    </location>
    <ligand>
        <name>substrate</name>
    </ligand>
</feature>
<dbReference type="GO" id="GO:0008968">
    <property type="term" value="F:D-sedoheptulose 7-phosphate isomerase activity"/>
    <property type="evidence" value="ECO:0007669"/>
    <property type="project" value="UniProtKB-UniRule"/>
</dbReference>
<comment type="catalytic activity">
    <reaction evidence="1 15">
        <text>2 D-sedoheptulose 7-phosphate = D-glycero-alpha-D-manno-heptose 7-phosphate + D-glycero-beta-D-manno-heptose 7-phosphate</text>
        <dbReference type="Rhea" id="RHEA:27489"/>
        <dbReference type="ChEBI" id="CHEBI:57483"/>
        <dbReference type="ChEBI" id="CHEBI:60203"/>
        <dbReference type="ChEBI" id="CHEBI:60204"/>
        <dbReference type="EC" id="5.3.1.28"/>
    </reaction>
</comment>
<dbReference type="GO" id="GO:2001061">
    <property type="term" value="P:D-glycero-D-manno-heptose 7-phosphate biosynthetic process"/>
    <property type="evidence" value="ECO:0007669"/>
    <property type="project" value="UniProtKB-UniPathway"/>
</dbReference>
<feature type="binding site" evidence="15">
    <location>
        <begin position="106"/>
        <end position="108"/>
    </location>
    <ligand>
        <name>substrate</name>
    </ligand>
</feature>
<evidence type="ECO:0000313" key="18">
    <source>
        <dbReference type="Proteomes" id="UP000008216"/>
    </source>
</evidence>
<comment type="similarity">
    <text evidence="5 15">Belongs to the SIS family. GmhA subfamily.</text>
</comment>
<evidence type="ECO:0000256" key="4">
    <source>
        <dbReference type="ARBA" id="ARBA00004713"/>
    </source>
</evidence>
<sequence length="246" mass="27154">MCLQYNYNKAHIVAVFIRTSGQKVLVIAPARTSRFWWYPVHCILSITFMLKDILMYQDLIRNELNEAAETLANFLKDDANIHAIQRAAVLLADSFKAGGKVLSCGNGGSHCDAMHFAEELTGRYRENRPGYPAIAISDVSHISCVGNDFGFNDIFSRYVEAVGREGDVLLGISTSGNSANVIKAIAAAREKGMKVITLTGKDGGKMAGTADIEIRVPHFGYADRIQEIHIKVIHILIQLIEKEMVK</sequence>
<dbReference type="GO" id="GO:0097367">
    <property type="term" value="F:carbohydrate derivative binding"/>
    <property type="evidence" value="ECO:0007669"/>
    <property type="project" value="InterPro"/>
</dbReference>
<feature type="domain" description="SIS" evidence="16">
    <location>
        <begin position="91"/>
        <end position="246"/>
    </location>
</feature>
<reference evidence="17 18" key="1">
    <citation type="journal article" date="2007" name="J. Bacteriol.">
        <title>The genome sequence of avian pathogenic Escherichia coli strain O1:K1:H7 shares strong similarities with human extraintestinal pathogenic E. coli genomes.</title>
        <authorList>
            <person name="Johnson T.J."/>
            <person name="Kariyawasam S."/>
            <person name="Wannemuehler Y."/>
            <person name="Mangiamele P."/>
            <person name="Johnson S.J."/>
            <person name="Doetkott C."/>
            <person name="Skyberg J.A."/>
            <person name="Lynne A.M."/>
            <person name="Johnson J.R."/>
            <person name="Nolan L.K."/>
        </authorList>
    </citation>
    <scope>NUCLEOTIDE SEQUENCE [LARGE SCALE GENOMIC DNA]</scope>
    <source>
        <strain evidence="17">APEC O1</strain>
    </source>
</reference>
<evidence type="ECO:0000256" key="7">
    <source>
        <dbReference type="ARBA" id="ARBA00012580"/>
    </source>
</evidence>
<comment type="subcellular location">
    <subcellularLocation>
        <location evidence="3 15">Cytoplasm</location>
    </subcellularLocation>
</comment>
<name>A0A0H2YVX9_ECOK1</name>
<feature type="binding site" evidence="15">
    <location>
        <position position="115"/>
    </location>
    <ligand>
        <name>Zn(2+)</name>
        <dbReference type="ChEBI" id="CHEBI:29105"/>
    </ligand>
</feature>
<dbReference type="GO" id="GO:0008270">
    <property type="term" value="F:zinc ion binding"/>
    <property type="evidence" value="ECO:0007669"/>
    <property type="project" value="UniProtKB-UniRule"/>
</dbReference>
<evidence type="ECO:0000256" key="13">
    <source>
        <dbReference type="ARBA" id="ARBA00072588"/>
    </source>
</evidence>
<dbReference type="PANTHER" id="PTHR30390">
    <property type="entry name" value="SEDOHEPTULOSE 7-PHOSPHATE ISOMERASE / DNAA INITIATOR-ASSOCIATING FACTOR FOR REPLICATION INITIATION"/>
    <property type="match status" value="1"/>
</dbReference>
<dbReference type="GO" id="GO:0005737">
    <property type="term" value="C:cytoplasm"/>
    <property type="evidence" value="ECO:0007669"/>
    <property type="project" value="UniProtKB-SubCell"/>
</dbReference>
<feature type="binding site" evidence="15">
    <location>
        <position position="226"/>
    </location>
    <ligand>
        <name>substrate</name>
    </ligand>
</feature>
<evidence type="ECO:0000256" key="11">
    <source>
        <dbReference type="ARBA" id="ARBA00023235"/>
    </source>
</evidence>
<protein>
    <recommendedName>
        <fullName evidence="13 15">Phosphoheptose isomerase</fullName>
        <ecNumber evidence="7 15">5.3.1.28</ecNumber>
    </recommendedName>
    <alternativeName>
        <fullName evidence="14 15">Sedoheptulose 7-phosphate isomerase</fullName>
    </alternativeName>
</protein>
<dbReference type="GO" id="GO:0009244">
    <property type="term" value="P:lipopolysaccharide core region biosynthetic process"/>
    <property type="evidence" value="ECO:0007669"/>
    <property type="project" value="UniProtKB-UniPathway"/>
</dbReference>
<evidence type="ECO:0000256" key="1">
    <source>
        <dbReference type="ARBA" id="ARBA00000348"/>
    </source>
</evidence>
<evidence type="ECO:0000256" key="15">
    <source>
        <dbReference type="HAMAP-Rule" id="MF_00067"/>
    </source>
</evidence>
<dbReference type="PANTHER" id="PTHR30390:SF7">
    <property type="entry name" value="PHOSPHOHEPTOSE ISOMERASE"/>
    <property type="match status" value="1"/>
</dbReference>
<evidence type="ECO:0000313" key="17">
    <source>
        <dbReference type="EMBL" id="ABI99724.1"/>
    </source>
</evidence>
<comment type="miscellaneous">
    <text evidence="15">The reaction produces a racemic mixture of D-glycero-alpha-D-manno-heptose 7-phosphate and D-glycero-beta-D-manno-heptose 7-phosphate.</text>
</comment>
<dbReference type="InterPro" id="IPR004515">
    <property type="entry name" value="Phosphoheptose_Isoase"/>
</dbReference>
<dbReference type="EMBL" id="CP000468">
    <property type="protein sequence ID" value="ABI99724.1"/>
    <property type="molecule type" value="Genomic_DNA"/>
</dbReference>
<evidence type="ECO:0000256" key="2">
    <source>
        <dbReference type="ARBA" id="ARBA00003172"/>
    </source>
</evidence>
<dbReference type="AlphaFoldDB" id="A0A0H2YVX9"/>
<keyword evidence="12 15" id="KW-0119">Carbohydrate metabolism</keyword>